<dbReference type="GO" id="GO:0004659">
    <property type="term" value="F:prenyltransferase activity"/>
    <property type="evidence" value="ECO:0007669"/>
    <property type="project" value="InterPro"/>
</dbReference>
<dbReference type="CDD" id="cd00685">
    <property type="entry name" value="Trans_IPPS_HT"/>
    <property type="match status" value="1"/>
</dbReference>
<protein>
    <submittedName>
        <fullName evidence="7">Polyprenyl synthetase family protein</fullName>
    </submittedName>
</protein>
<proteinExistence type="inferred from homology"/>
<keyword evidence="8" id="KW-1185">Reference proteome</keyword>
<evidence type="ECO:0000256" key="2">
    <source>
        <dbReference type="ARBA" id="ARBA00006706"/>
    </source>
</evidence>
<evidence type="ECO:0000313" key="7">
    <source>
        <dbReference type="EMBL" id="NKE08743.1"/>
    </source>
</evidence>
<dbReference type="SUPFAM" id="SSF48576">
    <property type="entry name" value="Terpenoid synthases"/>
    <property type="match status" value="1"/>
</dbReference>
<dbReference type="GO" id="GO:0008299">
    <property type="term" value="P:isoprenoid biosynthetic process"/>
    <property type="evidence" value="ECO:0007669"/>
    <property type="project" value="InterPro"/>
</dbReference>
<keyword evidence="3 6" id="KW-0808">Transferase</keyword>
<accession>A0A846TJU5</accession>
<dbReference type="PANTHER" id="PTHR12001:SF85">
    <property type="entry name" value="SHORT CHAIN ISOPRENYL DIPHOSPHATE SYNTHASE"/>
    <property type="match status" value="1"/>
</dbReference>
<comment type="caution">
    <text evidence="7">The sequence shown here is derived from an EMBL/GenBank/DDBJ whole genome shotgun (WGS) entry which is preliminary data.</text>
</comment>
<dbReference type="PROSITE" id="PS00723">
    <property type="entry name" value="POLYPRENYL_SYNTHASE_1"/>
    <property type="match status" value="1"/>
</dbReference>
<dbReference type="GO" id="GO:0046872">
    <property type="term" value="F:metal ion binding"/>
    <property type="evidence" value="ECO:0007669"/>
    <property type="project" value="UniProtKB-KW"/>
</dbReference>
<dbReference type="Pfam" id="PF00348">
    <property type="entry name" value="polyprenyl_synt"/>
    <property type="match status" value="1"/>
</dbReference>
<name>A0A846TJU5_9MICC</name>
<dbReference type="RefSeq" id="WP_119932413.1">
    <property type="nucleotide sequence ID" value="NZ_JAAVUN010000002.1"/>
</dbReference>
<comment type="cofactor">
    <cofactor evidence="1">
        <name>Mg(2+)</name>
        <dbReference type="ChEBI" id="CHEBI:18420"/>
    </cofactor>
</comment>
<keyword evidence="5" id="KW-0460">Magnesium</keyword>
<gene>
    <name evidence="7" type="ORF">GTW58_02020</name>
</gene>
<dbReference type="PANTHER" id="PTHR12001">
    <property type="entry name" value="GERANYLGERANYL PYROPHOSPHATE SYNTHASE"/>
    <property type="match status" value="1"/>
</dbReference>
<dbReference type="EMBL" id="JAAVUN010000002">
    <property type="protein sequence ID" value="NKE08743.1"/>
    <property type="molecule type" value="Genomic_DNA"/>
</dbReference>
<keyword evidence="4" id="KW-0479">Metal-binding</keyword>
<evidence type="ECO:0000256" key="4">
    <source>
        <dbReference type="ARBA" id="ARBA00022723"/>
    </source>
</evidence>
<dbReference type="PROSITE" id="PS00444">
    <property type="entry name" value="POLYPRENYL_SYNTHASE_2"/>
    <property type="match status" value="1"/>
</dbReference>
<dbReference type="InterPro" id="IPR008949">
    <property type="entry name" value="Isoprenoid_synthase_dom_sf"/>
</dbReference>
<dbReference type="Gene3D" id="1.10.600.10">
    <property type="entry name" value="Farnesyl Diphosphate Synthase"/>
    <property type="match status" value="1"/>
</dbReference>
<dbReference type="SFLD" id="SFLDS00005">
    <property type="entry name" value="Isoprenoid_Synthase_Type_I"/>
    <property type="match status" value="1"/>
</dbReference>
<dbReference type="Proteomes" id="UP000521379">
    <property type="component" value="Unassembled WGS sequence"/>
</dbReference>
<dbReference type="AlphaFoldDB" id="A0A846TJU5"/>
<organism evidence="7 8">
    <name type="scientific">Kocuria subflava</name>
    <dbReference type="NCBI Taxonomy" id="1736139"/>
    <lineage>
        <taxon>Bacteria</taxon>
        <taxon>Bacillati</taxon>
        <taxon>Actinomycetota</taxon>
        <taxon>Actinomycetes</taxon>
        <taxon>Micrococcales</taxon>
        <taxon>Micrococcaceae</taxon>
        <taxon>Kocuria</taxon>
    </lineage>
</organism>
<evidence type="ECO:0000256" key="6">
    <source>
        <dbReference type="RuleBase" id="RU004466"/>
    </source>
</evidence>
<dbReference type="InterPro" id="IPR000092">
    <property type="entry name" value="Polyprenyl_synt"/>
</dbReference>
<evidence type="ECO:0000313" key="8">
    <source>
        <dbReference type="Proteomes" id="UP000521379"/>
    </source>
</evidence>
<evidence type="ECO:0000256" key="1">
    <source>
        <dbReference type="ARBA" id="ARBA00001946"/>
    </source>
</evidence>
<comment type="similarity">
    <text evidence="2 6">Belongs to the FPP/GGPP synthase family.</text>
</comment>
<sequence>MTSPDRPQPAAQAGKTPSFKDPALARLQHNGADQVLAKFLEHSTRRAAEISPRFAQLWTEIERLSTGGKRFRPALVALAANAYGDTAQSSVTDRMIATVGAAFELLHSALIIHDDVIDRDISRRHGPTLHAAAQQRAEAQGIDHKRAAHYGHSVGIIAGDLALSGAHHLVHTAGLSPEHAWRVLELVDHAVFASAAGELMDIDHALPAANPTPAAVVEATRLKTSVYSFEAPLQAGAVLAGAPQEHIQVLGEIGVKLGLAFQLADDLLGVFGSDRDTGKSTDGDLREGKHTLLIAEARTRDGGAEVLTLLAQPELTARDADRVRQVLTDCGARQAVEEQAAQAAREAVALAESAELPPALVQQLRDVARDAVERIR</sequence>
<evidence type="ECO:0000256" key="3">
    <source>
        <dbReference type="ARBA" id="ARBA00022679"/>
    </source>
</evidence>
<evidence type="ECO:0000256" key="5">
    <source>
        <dbReference type="ARBA" id="ARBA00022842"/>
    </source>
</evidence>
<reference evidence="7 8" key="1">
    <citation type="submission" date="2020-02" db="EMBL/GenBank/DDBJ databases">
        <authorList>
            <person name="Sun Q."/>
        </authorList>
    </citation>
    <scope>NUCLEOTIDE SEQUENCE [LARGE SCALE GENOMIC DNA]</scope>
    <source>
        <strain evidence="7 8">YIM 13062</strain>
    </source>
</reference>
<dbReference type="InterPro" id="IPR033749">
    <property type="entry name" value="Polyprenyl_synt_CS"/>
</dbReference>